<feature type="domain" description="Signal transduction histidine kinase subgroup 3 dimerisation and phosphoacceptor" evidence="10">
    <location>
        <begin position="2"/>
        <end position="67"/>
    </location>
</feature>
<keyword evidence="3" id="KW-0597">Phosphoprotein</keyword>
<accession>A0A9D2QIJ5</accession>
<evidence type="ECO:0000256" key="3">
    <source>
        <dbReference type="ARBA" id="ARBA00022553"/>
    </source>
</evidence>
<evidence type="ECO:0000256" key="2">
    <source>
        <dbReference type="ARBA" id="ARBA00012438"/>
    </source>
</evidence>
<evidence type="ECO:0000259" key="10">
    <source>
        <dbReference type="Pfam" id="PF07730"/>
    </source>
</evidence>
<sequence length="209" mass="21980">MEREHISRELHDSVGHGLSVVSLHAAVAREEITDDHPAAAPLDQIRSQASSTLNQLRTMLRLLRERDTDGERSVLSLDDIGVLTADVEAAGIAVDVDISTRSADLTPAVNAASYRIVQESLTNVLRHSHATRVRVSAHIQDATLVVTVADNGGGGDTGDRSGGGSLGHGVTGMAERVRVLGGTFTTYSTGTTSPAGFTVTARNPARLEP</sequence>
<dbReference type="PANTHER" id="PTHR24421:SF10">
    <property type="entry name" value="NITRATE_NITRITE SENSOR PROTEIN NARQ"/>
    <property type="match status" value="1"/>
</dbReference>
<evidence type="ECO:0000256" key="4">
    <source>
        <dbReference type="ARBA" id="ARBA00022679"/>
    </source>
</evidence>
<evidence type="ECO:0000259" key="9">
    <source>
        <dbReference type="Pfam" id="PF02518"/>
    </source>
</evidence>
<keyword evidence="7" id="KW-0067">ATP-binding</keyword>
<dbReference type="InterPro" id="IPR036890">
    <property type="entry name" value="HATPase_C_sf"/>
</dbReference>
<dbReference type="SUPFAM" id="SSF55874">
    <property type="entry name" value="ATPase domain of HSP90 chaperone/DNA topoisomerase II/histidine kinase"/>
    <property type="match status" value="1"/>
</dbReference>
<dbReference type="InterPro" id="IPR003594">
    <property type="entry name" value="HATPase_dom"/>
</dbReference>
<evidence type="ECO:0000256" key="6">
    <source>
        <dbReference type="ARBA" id="ARBA00022777"/>
    </source>
</evidence>
<gene>
    <name evidence="11" type="ORF">H9751_11700</name>
</gene>
<comment type="caution">
    <text evidence="11">The sequence shown here is derived from an EMBL/GenBank/DDBJ whole genome shotgun (WGS) entry which is preliminary data.</text>
</comment>
<name>A0A9D2QIJ5_9CORY</name>
<dbReference type="Pfam" id="PF02518">
    <property type="entry name" value="HATPase_c"/>
    <property type="match status" value="1"/>
</dbReference>
<keyword evidence="4" id="KW-0808">Transferase</keyword>
<organism evidence="11 12">
    <name type="scientific">Candidatus Corynebacterium faecigallinarum</name>
    <dbReference type="NCBI Taxonomy" id="2838528"/>
    <lineage>
        <taxon>Bacteria</taxon>
        <taxon>Bacillati</taxon>
        <taxon>Actinomycetota</taxon>
        <taxon>Actinomycetes</taxon>
        <taxon>Mycobacteriales</taxon>
        <taxon>Corynebacteriaceae</taxon>
        <taxon>Corynebacterium</taxon>
    </lineage>
</organism>
<reference evidence="11" key="1">
    <citation type="journal article" date="2021" name="PeerJ">
        <title>Extensive microbial diversity within the chicken gut microbiome revealed by metagenomics and culture.</title>
        <authorList>
            <person name="Gilroy R."/>
            <person name="Ravi A."/>
            <person name="Getino M."/>
            <person name="Pursley I."/>
            <person name="Horton D.L."/>
            <person name="Alikhan N.F."/>
            <person name="Baker D."/>
            <person name="Gharbi K."/>
            <person name="Hall N."/>
            <person name="Watson M."/>
            <person name="Adriaenssens E.M."/>
            <person name="Foster-Nyarko E."/>
            <person name="Jarju S."/>
            <person name="Secka A."/>
            <person name="Antonio M."/>
            <person name="Oren A."/>
            <person name="Chaudhuri R.R."/>
            <person name="La Ragione R."/>
            <person name="Hildebrand F."/>
            <person name="Pallen M.J."/>
        </authorList>
    </citation>
    <scope>NUCLEOTIDE SEQUENCE</scope>
    <source>
        <strain evidence="11">ChiHjej13B12-4958</strain>
    </source>
</reference>
<reference evidence="11" key="2">
    <citation type="submission" date="2021-04" db="EMBL/GenBank/DDBJ databases">
        <authorList>
            <person name="Gilroy R."/>
        </authorList>
    </citation>
    <scope>NUCLEOTIDE SEQUENCE</scope>
    <source>
        <strain evidence="11">ChiHjej13B12-4958</strain>
    </source>
</reference>
<dbReference type="PANTHER" id="PTHR24421">
    <property type="entry name" value="NITRATE/NITRITE SENSOR PROTEIN NARX-RELATED"/>
    <property type="match status" value="1"/>
</dbReference>
<feature type="domain" description="Histidine kinase/HSP90-like ATPase" evidence="9">
    <location>
        <begin position="114"/>
        <end position="204"/>
    </location>
</feature>
<dbReference type="AlphaFoldDB" id="A0A9D2QIJ5"/>
<dbReference type="InterPro" id="IPR011712">
    <property type="entry name" value="Sig_transdc_His_kin_sub3_dim/P"/>
</dbReference>
<dbReference type="EMBL" id="DWVP01000024">
    <property type="protein sequence ID" value="HJC86177.1"/>
    <property type="molecule type" value="Genomic_DNA"/>
</dbReference>
<keyword evidence="5" id="KW-0547">Nucleotide-binding</keyword>
<dbReference type="GO" id="GO:0046983">
    <property type="term" value="F:protein dimerization activity"/>
    <property type="evidence" value="ECO:0007669"/>
    <property type="project" value="InterPro"/>
</dbReference>
<proteinExistence type="predicted"/>
<dbReference type="GO" id="GO:0005524">
    <property type="term" value="F:ATP binding"/>
    <property type="evidence" value="ECO:0007669"/>
    <property type="project" value="UniProtKB-KW"/>
</dbReference>
<evidence type="ECO:0000313" key="11">
    <source>
        <dbReference type="EMBL" id="HJC86177.1"/>
    </source>
</evidence>
<dbReference type="CDD" id="cd16917">
    <property type="entry name" value="HATPase_UhpB-NarQ-NarX-like"/>
    <property type="match status" value="1"/>
</dbReference>
<dbReference type="InterPro" id="IPR050482">
    <property type="entry name" value="Sensor_HK_TwoCompSys"/>
</dbReference>
<keyword evidence="8" id="KW-0902">Two-component regulatory system</keyword>
<dbReference type="EC" id="2.7.13.3" evidence="2"/>
<keyword evidence="6" id="KW-0418">Kinase</keyword>
<evidence type="ECO:0000256" key="8">
    <source>
        <dbReference type="ARBA" id="ARBA00023012"/>
    </source>
</evidence>
<dbReference type="Pfam" id="PF07730">
    <property type="entry name" value="HisKA_3"/>
    <property type="match status" value="1"/>
</dbReference>
<dbReference type="Proteomes" id="UP000823858">
    <property type="component" value="Unassembled WGS sequence"/>
</dbReference>
<protein>
    <recommendedName>
        <fullName evidence="2">histidine kinase</fullName>
        <ecNumber evidence="2">2.7.13.3</ecNumber>
    </recommendedName>
</protein>
<dbReference type="Gene3D" id="3.30.565.10">
    <property type="entry name" value="Histidine kinase-like ATPase, C-terminal domain"/>
    <property type="match status" value="1"/>
</dbReference>
<evidence type="ECO:0000313" key="12">
    <source>
        <dbReference type="Proteomes" id="UP000823858"/>
    </source>
</evidence>
<dbReference type="Gene3D" id="1.20.5.1930">
    <property type="match status" value="1"/>
</dbReference>
<evidence type="ECO:0000256" key="7">
    <source>
        <dbReference type="ARBA" id="ARBA00022840"/>
    </source>
</evidence>
<evidence type="ECO:0000256" key="5">
    <source>
        <dbReference type="ARBA" id="ARBA00022741"/>
    </source>
</evidence>
<evidence type="ECO:0000256" key="1">
    <source>
        <dbReference type="ARBA" id="ARBA00000085"/>
    </source>
</evidence>
<comment type="catalytic activity">
    <reaction evidence="1">
        <text>ATP + protein L-histidine = ADP + protein N-phospho-L-histidine.</text>
        <dbReference type="EC" id="2.7.13.3"/>
    </reaction>
</comment>
<dbReference type="GO" id="GO:0016020">
    <property type="term" value="C:membrane"/>
    <property type="evidence" value="ECO:0007669"/>
    <property type="project" value="InterPro"/>
</dbReference>
<dbReference type="GO" id="GO:0000155">
    <property type="term" value="F:phosphorelay sensor kinase activity"/>
    <property type="evidence" value="ECO:0007669"/>
    <property type="project" value="InterPro"/>
</dbReference>